<gene>
    <name evidence="1" type="ORF">QJS10_CPB18g01885</name>
</gene>
<comment type="caution">
    <text evidence="1">The sequence shown here is derived from an EMBL/GenBank/DDBJ whole genome shotgun (WGS) entry which is preliminary data.</text>
</comment>
<organism evidence="1 2">
    <name type="scientific">Acorus calamus</name>
    <name type="common">Sweet flag</name>
    <dbReference type="NCBI Taxonomy" id="4465"/>
    <lineage>
        <taxon>Eukaryota</taxon>
        <taxon>Viridiplantae</taxon>
        <taxon>Streptophyta</taxon>
        <taxon>Embryophyta</taxon>
        <taxon>Tracheophyta</taxon>
        <taxon>Spermatophyta</taxon>
        <taxon>Magnoliopsida</taxon>
        <taxon>Liliopsida</taxon>
        <taxon>Acoraceae</taxon>
        <taxon>Acorus</taxon>
    </lineage>
</organism>
<accession>A0AAV9CJD8</accession>
<dbReference type="InterPro" id="IPR036815">
    <property type="entry name" value="14-3-3_dom_sf"/>
</dbReference>
<dbReference type="SUPFAM" id="SSF48445">
    <property type="entry name" value="14-3-3 protein"/>
    <property type="match status" value="1"/>
</dbReference>
<dbReference type="AlphaFoldDB" id="A0AAV9CJD8"/>
<protein>
    <submittedName>
        <fullName evidence="1">Uncharacterized protein</fullName>
    </submittedName>
</protein>
<reference evidence="1" key="1">
    <citation type="journal article" date="2023" name="Nat. Commun.">
        <title>Diploid and tetraploid genomes of Acorus and the evolution of monocots.</title>
        <authorList>
            <person name="Ma L."/>
            <person name="Liu K.W."/>
            <person name="Li Z."/>
            <person name="Hsiao Y.Y."/>
            <person name="Qi Y."/>
            <person name="Fu T."/>
            <person name="Tang G.D."/>
            <person name="Zhang D."/>
            <person name="Sun W.H."/>
            <person name="Liu D.K."/>
            <person name="Li Y."/>
            <person name="Chen G.Z."/>
            <person name="Liu X.D."/>
            <person name="Liao X.Y."/>
            <person name="Jiang Y.T."/>
            <person name="Yu X."/>
            <person name="Hao Y."/>
            <person name="Huang J."/>
            <person name="Zhao X.W."/>
            <person name="Ke S."/>
            <person name="Chen Y.Y."/>
            <person name="Wu W.L."/>
            <person name="Hsu J.L."/>
            <person name="Lin Y.F."/>
            <person name="Huang M.D."/>
            <person name="Li C.Y."/>
            <person name="Huang L."/>
            <person name="Wang Z.W."/>
            <person name="Zhao X."/>
            <person name="Zhong W.Y."/>
            <person name="Peng D.H."/>
            <person name="Ahmad S."/>
            <person name="Lan S."/>
            <person name="Zhang J.S."/>
            <person name="Tsai W.C."/>
            <person name="Van de Peer Y."/>
            <person name="Liu Z.J."/>
        </authorList>
    </citation>
    <scope>NUCLEOTIDE SEQUENCE</scope>
    <source>
        <strain evidence="1">CP</strain>
    </source>
</reference>
<name>A0AAV9CJD8_ACOCL</name>
<dbReference type="Proteomes" id="UP001180020">
    <property type="component" value="Unassembled WGS sequence"/>
</dbReference>
<proteinExistence type="predicted"/>
<evidence type="ECO:0000313" key="2">
    <source>
        <dbReference type="Proteomes" id="UP001180020"/>
    </source>
</evidence>
<sequence length="168" mass="18601">MSEESLAMCMEGLGCETGVIDKDMLGTLSSPLSPPSSLLLKQQRPPKAAVMAVREFSPPMKSIEAIWKARINPDKVCQNKLHIYLVEQLEKYPKMTCFMESLVLNHPSLSGEFTMVERNLFFITYKNLIGSLTGHGGFVSSFKQTEESKGNADHVALIQSTIGENMNS</sequence>
<keyword evidence="2" id="KW-1185">Reference proteome</keyword>
<evidence type="ECO:0000313" key="1">
    <source>
        <dbReference type="EMBL" id="KAK1289303.1"/>
    </source>
</evidence>
<dbReference type="Gene3D" id="1.20.190.20">
    <property type="entry name" value="14-3-3 domain"/>
    <property type="match status" value="1"/>
</dbReference>
<reference evidence="1" key="2">
    <citation type="submission" date="2023-06" db="EMBL/GenBank/DDBJ databases">
        <authorList>
            <person name="Ma L."/>
            <person name="Liu K.-W."/>
            <person name="Li Z."/>
            <person name="Hsiao Y.-Y."/>
            <person name="Qi Y."/>
            <person name="Fu T."/>
            <person name="Tang G."/>
            <person name="Zhang D."/>
            <person name="Sun W.-H."/>
            <person name="Liu D.-K."/>
            <person name="Li Y."/>
            <person name="Chen G.-Z."/>
            <person name="Liu X.-D."/>
            <person name="Liao X.-Y."/>
            <person name="Jiang Y.-T."/>
            <person name="Yu X."/>
            <person name="Hao Y."/>
            <person name="Huang J."/>
            <person name="Zhao X.-W."/>
            <person name="Ke S."/>
            <person name="Chen Y.-Y."/>
            <person name="Wu W.-L."/>
            <person name="Hsu J.-L."/>
            <person name="Lin Y.-F."/>
            <person name="Huang M.-D."/>
            <person name="Li C.-Y."/>
            <person name="Huang L."/>
            <person name="Wang Z.-W."/>
            <person name="Zhao X."/>
            <person name="Zhong W.-Y."/>
            <person name="Peng D.-H."/>
            <person name="Ahmad S."/>
            <person name="Lan S."/>
            <person name="Zhang J.-S."/>
            <person name="Tsai W.-C."/>
            <person name="Van De Peer Y."/>
            <person name="Liu Z.-J."/>
        </authorList>
    </citation>
    <scope>NUCLEOTIDE SEQUENCE</scope>
    <source>
        <strain evidence="1">CP</strain>
        <tissue evidence="1">Leaves</tissue>
    </source>
</reference>
<dbReference type="EMBL" id="JAUJYO010000018">
    <property type="protein sequence ID" value="KAK1289303.1"/>
    <property type="molecule type" value="Genomic_DNA"/>
</dbReference>